<evidence type="ECO:0000313" key="1">
    <source>
        <dbReference type="EMBL" id="JAH43942.1"/>
    </source>
</evidence>
<name>A0A0E9SRS2_ANGAN</name>
<dbReference type="EMBL" id="GBXM01064635">
    <property type="protein sequence ID" value="JAH43942.1"/>
    <property type="molecule type" value="Transcribed_RNA"/>
</dbReference>
<accession>A0A0E9SRS2</accession>
<proteinExistence type="predicted"/>
<reference evidence="1" key="1">
    <citation type="submission" date="2014-11" db="EMBL/GenBank/DDBJ databases">
        <authorList>
            <person name="Amaro Gonzalez C."/>
        </authorList>
    </citation>
    <scope>NUCLEOTIDE SEQUENCE</scope>
</reference>
<protein>
    <submittedName>
        <fullName evidence="1">Uncharacterized protein</fullName>
    </submittedName>
</protein>
<dbReference type="AlphaFoldDB" id="A0A0E9SRS2"/>
<organism evidence="1">
    <name type="scientific">Anguilla anguilla</name>
    <name type="common">European freshwater eel</name>
    <name type="synonym">Muraena anguilla</name>
    <dbReference type="NCBI Taxonomy" id="7936"/>
    <lineage>
        <taxon>Eukaryota</taxon>
        <taxon>Metazoa</taxon>
        <taxon>Chordata</taxon>
        <taxon>Craniata</taxon>
        <taxon>Vertebrata</taxon>
        <taxon>Euteleostomi</taxon>
        <taxon>Actinopterygii</taxon>
        <taxon>Neopterygii</taxon>
        <taxon>Teleostei</taxon>
        <taxon>Anguilliformes</taxon>
        <taxon>Anguillidae</taxon>
        <taxon>Anguilla</taxon>
    </lineage>
</organism>
<reference evidence="1" key="2">
    <citation type="journal article" date="2015" name="Fish Shellfish Immunol.">
        <title>Early steps in the European eel (Anguilla anguilla)-Vibrio vulnificus interaction in the gills: Role of the RtxA13 toxin.</title>
        <authorList>
            <person name="Callol A."/>
            <person name="Pajuelo D."/>
            <person name="Ebbesson L."/>
            <person name="Teles M."/>
            <person name="MacKenzie S."/>
            <person name="Amaro C."/>
        </authorList>
    </citation>
    <scope>NUCLEOTIDE SEQUENCE</scope>
</reference>
<sequence>MQGVKISDWHEPILSQHYARLHCDWRHCPHYEGQYQDVQARWPW</sequence>